<dbReference type="Proteomes" id="UP000003017">
    <property type="component" value="Unassembled WGS sequence"/>
</dbReference>
<proteinExistence type="predicted"/>
<dbReference type="RefSeq" id="WP_000401420.1">
    <property type="nucleotide sequence ID" value="NZ_CP016324.1"/>
</dbReference>
<name>A0A0K9V2T8_VIBCL</name>
<evidence type="ECO:0000313" key="1">
    <source>
        <dbReference type="EMBL" id="KNA61852.1"/>
    </source>
</evidence>
<protein>
    <submittedName>
        <fullName evidence="1">Uncharacterized protein</fullName>
    </submittedName>
</protein>
<comment type="caution">
    <text evidence="1">The sequence shown here is derived from an EMBL/GenBank/DDBJ whole genome shotgun (WGS) entry which is preliminary data.</text>
</comment>
<organism evidence="1 2">
    <name type="scientific">Vibrio cholerae 2740-80</name>
    <dbReference type="NCBI Taxonomy" id="412614"/>
    <lineage>
        <taxon>Bacteria</taxon>
        <taxon>Pseudomonadati</taxon>
        <taxon>Pseudomonadota</taxon>
        <taxon>Gammaproteobacteria</taxon>
        <taxon>Vibrionales</taxon>
        <taxon>Vibrionaceae</taxon>
        <taxon>Vibrio</taxon>
    </lineage>
</organism>
<sequence>MEHVYQLVDGIVFKGKLQKQVTLHPIDSVSYDLVEQLVEEQLQHIQNQADVVLVNDSHLQGLKGYMLLNESAASSISKIGDENVDLMFFDLCQLKISAQDWNVILTANLAIAEYYANQAAMLA</sequence>
<evidence type="ECO:0000313" key="2">
    <source>
        <dbReference type="Proteomes" id="UP000003017"/>
    </source>
</evidence>
<accession>A0A0K9V2T8</accession>
<reference evidence="1 2" key="2">
    <citation type="submission" date="2010-08" db="EMBL/GenBank/DDBJ databases">
        <title>The Genome Sequence of Vibrio cholerae strain 2740-80.</title>
        <authorList>
            <consortium name="The Broad Institute Genome Sequencing Platform"/>
            <person name="Colwell R."/>
            <person name="Young S.K."/>
            <person name="Zeng Q."/>
            <person name="Alvarado L."/>
            <person name="Berlin A."/>
            <person name="Chapman S."/>
            <person name="Chen Z."/>
            <person name="Freedman E."/>
            <person name="Gellesch M."/>
            <person name="Goldberg J."/>
            <person name="Griggs A."/>
            <person name="Gujja S."/>
            <person name="Heilman E."/>
            <person name="Heiman D."/>
            <person name="Howarth C."/>
            <person name="Larson L."/>
            <person name="Mehta T."/>
            <person name="Neiman D.N."/>
            <person name="Park D."/>
            <person name="Pearson M."/>
            <person name="Roberts A."/>
            <person name="Saif S."/>
            <person name="Shenoy N."/>
            <person name="Sisk P."/>
            <person name="Stolte C."/>
            <person name="Sykes S."/>
            <person name="White J."/>
            <person name="Yandava C."/>
            <person name="Borodovsky M."/>
            <person name="Heidelberg J."/>
            <person name="Haas B."/>
            <person name="Nusbaum C."/>
            <person name="Birren B."/>
        </authorList>
    </citation>
    <scope>NUCLEOTIDE SEQUENCE [LARGE SCALE GENOMIC DNA]</scope>
    <source>
        <strain evidence="1 2">2740-80</strain>
    </source>
</reference>
<reference evidence="1 2" key="1">
    <citation type="submission" date="2007-01" db="EMBL/GenBank/DDBJ databases">
        <authorList>
            <person name="Kobayashi T."/>
            <person name="Suzuki M."/>
            <person name="Inoue H."/>
            <person name="Itai R.N."/>
            <person name="Takahashi M."/>
            <person name="Nakanishi H."/>
            <person name="Mori S."/>
            <person name="Nishizawa N.K."/>
        </authorList>
    </citation>
    <scope>NUCLEOTIDE SEQUENCE [LARGE SCALE GENOMIC DNA]</scope>
    <source>
        <strain evidence="1 2">2740-80</strain>
    </source>
</reference>
<dbReference type="AlphaFoldDB" id="A0A0K9V2T8"/>
<dbReference type="EMBL" id="AAUT02000001">
    <property type="protein sequence ID" value="KNA61852.1"/>
    <property type="molecule type" value="Genomic_DNA"/>
</dbReference>
<gene>
    <name evidence="1" type="ORF">VC274080_021845</name>
</gene>